<dbReference type="OrthoDB" id="5695107at2"/>
<evidence type="ECO:0000259" key="1">
    <source>
        <dbReference type="Pfam" id="PF00149"/>
    </source>
</evidence>
<sequence>MPLAEMPTIAVIADAHFHDLYGDYDFRGIETEHGHMTARRLTDTVRSTRVFNESHHALHAALDEVARQGIRHVILLGDYSDDGQVSTLAALQRVLGFYRHAYGMIFTAVPGNHDIFGPTGRHHGKRLLNADGSYTFVTSSAGFIDREADGLVLTPKMYCQGYPEGLQAITDLGFFRRNNDLHWETPFGTDDTPENRRYNVTSPDGSNRYALMDASYLVEPVPDLWLLMLDANVFAPRDGSFEEGEAQAFVDSTNAGWNAVVEHKHFLFQWMQNVARRARESGKRLLTFSHYPAIDMLNGTSADELSLIGSTGAVKRTPGPATVQAIARTGIGVHFSGHLHINDTARATIGGDWLINVGVPSLVAFPPAFKIVRMDADSILIETVMLDGLARDPGLDAQYKVELAHTRKDVGEILVAPDYGSFLSEHVHQLVIHRYLRKEWPKDLASVAKVLRLTDLLFLLKQTSSMSMNEATGVFTTMRNDRASEDDINAFCAENALHGETLYAVSFLELLGDWYRLRKASELALGWICPNRLRIYHTFIAVFASRTDEPGSLQEKIGILFRMMGSYLGGLPSRNFRIGLADGSIHSI</sequence>
<keyword evidence="3" id="KW-1185">Reference proteome</keyword>
<gene>
    <name evidence="2" type="ORF">BLA27_14765</name>
</gene>
<accession>A0A1J6I4G0</accession>
<evidence type="ECO:0000313" key="2">
    <source>
        <dbReference type="EMBL" id="OIS92702.1"/>
    </source>
</evidence>
<dbReference type="InterPro" id="IPR004843">
    <property type="entry name" value="Calcineurin-like_PHP"/>
</dbReference>
<feature type="domain" description="Calcineurin-like phosphoesterase" evidence="1">
    <location>
        <begin position="8"/>
        <end position="131"/>
    </location>
</feature>
<reference evidence="2 3" key="1">
    <citation type="submission" date="2016-10" db="EMBL/GenBank/DDBJ databases">
        <title>The Draft Genome Sequence of the Potato Rhizosphere Bacteria Ochrobactrum sp. IPA7.2.</title>
        <authorList>
            <person name="Gogoleva N.E."/>
            <person name="Khlopko Y.A."/>
            <person name="Burygin G.L."/>
            <person name="Plotnikov A.O."/>
        </authorList>
    </citation>
    <scope>NUCLEOTIDE SEQUENCE [LARGE SCALE GENOMIC DNA]</scope>
    <source>
        <strain evidence="2 3">IPA7.2</strain>
    </source>
</reference>
<proteinExistence type="predicted"/>
<dbReference type="EMBL" id="MOEC01000014">
    <property type="protein sequence ID" value="OIS92702.1"/>
    <property type="molecule type" value="Genomic_DNA"/>
</dbReference>
<dbReference type="AlphaFoldDB" id="A0A1J6I4G0"/>
<dbReference type="Gene3D" id="3.60.21.10">
    <property type="match status" value="2"/>
</dbReference>
<dbReference type="SUPFAM" id="SSF56300">
    <property type="entry name" value="Metallo-dependent phosphatases"/>
    <property type="match status" value="1"/>
</dbReference>
<comment type="caution">
    <text evidence="2">The sequence shown here is derived from an EMBL/GenBank/DDBJ whole genome shotgun (WGS) entry which is preliminary data.</text>
</comment>
<dbReference type="GO" id="GO:0016787">
    <property type="term" value="F:hydrolase activity"/>
    <property type="evidence" value="ECO:0007669"/>
    <property type="project" value="InterPro"/>
</dbReference>
<dbReference type="CDD" id="cd00838">
    <property type="entry name" value="MPP_superfamily"/>
    <property type="match status" value="1"/>
</dbReference>
<name>A0A1J6I4G0_9HYPH</name>
<protein>
    <recommendedName>
        <fullName evidence="1">Calcineurin-like phosphoesterase domain-containing protein</fullName>
    </recommendedName>
</protein>
<dbReference type="Pfam" id="PF00149">
    <property type="entry name" value="Metallophos"/>
    <property type="match status" value="1"/>
</dbReference>
<dbReference type="Proteomes" id="UP000182985">
    <property type="component" value="Unassembled WGS sequence"/>
</dbReference>
<dbReference type="RefSeq" id="WP_071632411.1">
    <property type="nucleotide sequence ID" value="NZ_MOEC01000014.1"/>
</dbReference>
<evidence type="ECO:0000313" key="3">
    <source>
        <dbReference type="Proteomes" id="UP000182985"/>
    </source>
</evidence>
<dbReference type="InterPro" id="IPR029052">
    <property type="entry name" value="Metallo-depent_PP-like"/>
</dbReference>
<organism evidence="2 3">
    <name type="scientific">Brucella cytisi</name>
    <dbReference type="NCBI Taxonomy" id="407152"/>
    <lineage>
        <taxon>Bacteria</taxon>
        <taxon>Pseudomonadati</taxon>
        <taxon>Pseudomonadota</taxon>
        <taxon>Alphaproteobacteria</taxon>
        <taxon>Hyphomicrobiales</taxon>
        <taxon>Brucellaceae</taxon>
        <taxon>Brucella/Ochrobactrum group</taxon>
        <taxon>Brucella</taxon>
    </lineage>
</organism>